<proteinExistence type="predicted"/>
<protein>
    <recommendedName>
        <fullName evidence="1">Nucleotide-diphospho-sugar transferase domain-containing protein</fullName>
    </recommendedName>
</protein>
<organism evidence="2 3">
    <name type="scientific">Ancylostoma caninum</name>
    <name type="common">Dog hookworm</name>
    <dbReference type="NCBI Taxonomy" id="29170"/>
    <lineage>
        <taxon>Eukaryota</taxon>
        <taxon>Metazoa</taxon>
        <taxon>Ecdysozoa</taxon>
        <taxon>Nematoda</taxon>
        <taxon>Chromadorea</taxon>
        <taxon>Rhabditida</taxon>
        <taxon>Rhabditina</taxon>
        <taxon>Rhabditomorpha</taxon>
        <taxon>Strongyloidea</taxon>
        <taxon>Ancylostomatidae</taxon>
        <taxon>Ancylostomatinae</taxon>
        <taxon>Ancylostoma</taxon>
    </lineage>
</organism>
<accession>A0A368GH48</accession>
<sequence>MILIESDATWFRDPLPLFARHFAFNLADTVTPLKGGNEQAELREMSPLIIRPTENFVRFWKGLTKRLENLTDVDDQNCISAILLLEIHVPLS</sequence>
<comment type="caution">
    <text evidence="2">The sequence shown here is derived from an EMBL/GenBank/DDBJ whole genome shotgun (WGS) entry which is preliminary data.</text>
</comment>
<dbReference type="OrthoDB" id="1712432at2759"/>
<dbReference type="Proteomes" id="UP000252519">
    <property type="component" value="Unassembled WGS sequence"/>
</dbReference>
<reference evidence="2 3" key="1">
    <citation type="submission" date="2014-10" db="EMBL/GenBank/DDBJ databases">
        <title>Draft genome of the hookworm Ancylostoma caninum.</title>
        <authorList>
            <person name="Mitreva M."/>
        </authorList>
    </citation>
    <scope>NUCLEOTIDE SEQUENCE [LARGE SCALE GENOMIC DNA]</scope>
    <source>
        <strain evidence="2 3">Baltimore</strain>
    </source>
</reference>
<gene>
    <name evidence="2" type="ORF">ANCCAN_11696</name>
</gene>
<dbReference type="InterPro" id="IPR005069">
    <property type="entry name" value="Nucl-diP-sugar_transferase"/>
</dbReference>
<dbReference type="EMBL" id="JOJR01000199">
    <property type="protein sequence ID" value="RCN42325.1"/>
    <property type="molecule type" value="Genomic_DNA"/>
</dbReference>
<name>A0A368GH48_ANCCA</name>
<feature type="domain" description="Nucleotide-diphospho-sugar transferase" evidence="1">
    <location>
        <begin position="2"/>
        <end position="83"/>
    </location>
</feature>
<evidence type="ECO:0000259" key="1">
    <source>
        <dbReference type="Pfam" id="PF03407"/>
    </source>
</evidence>
<keyword evidence="3" id="KW-1185">Reference proteome</keyword>
<evidence type="ECO:0000313" key="2">
    <source>
        <dbReference type="EMBL" id="RCN42325.1"/>
    </source>
</evidence>
<dbReference type="Pfam" id="PF03407">
    <property type="entry name" value="Nucleotid_trans"/>
    <property type="match status" value="1"/>
</dbReference>
<dbReference type="AlphaFoldDB" id="A0A368GH48"/>
<evidence type="ECO:0000313" key="3">
    <source>
        <dbReference type="Proteomes" id="UP000252519"/>
    </source>
</evidence>